<comment type="caution">
    <text evidence="2">The sequence shown here is derived from an EMBL/GenBank/DDBJ whole genome shotgun (WGS) entry which is preliminary data.</text>
</comment>
<evidence type="ECO:0000256" key="1">
    <source>
        <dbReference type="SAM" id="MobiDB-lite"/>
    </source>
</evidence>
<sequence>MPSTKKKGAKPKIPKGYTDTYTTYELITKTSYTKPYKMLKAMKSKRKGKEKEYAMPVKIVSDTSNRKKKRGR</sequence>
<name>A0A0F9DRG9_9ZZZZ</name>
<organism evidence="2">
    <name type="scientific">marine sediment metagenome</name>
    <dbReference type="NCBI Taxonomy" id="412755"/>
    <lineage>
        <taxon>unclassified sequences</taxon>
        <taxon>metagenomes</taxon>
        <taxon>ecological metagenomes</taxon>
    </lineage>
</organism>
<reference evidence="2" key="1">
    <citation type="journal article" date="2015" name="Nature">
        <title>Complex archaea that bridge the gap between prokaryotes and eukaryotes.</title>
        <authorList>
            <person name="Spang A."/>
            <person name="Saw J.H."/>
            <person name="Jorgensen S.L."/>
            <person name="Zaremba-Niedzwiedzka K."/>
            <person name="Martijn J."/>
            <person name="Lind A.E."/>
            <person name="van Eijk R."/>
            <person name="Schleper C."/>
            <person name="Guy L."/>
            <person name="Ettema T.J."/>
        </authorList>
    </citation>
    <scope>NUCLEOTIDE SEQUENCE</scope>
</reference>
<proteinExistence type="predicted"/>
<gene>
    <name evidence="2" type="ORF">LCGC14_2166180</name>
</gene>
<dbReference type="EMBL" id="LAZR01027882">
    <property type="protein sequence ID" value="KKL64324.1"/>
    <property type="molecule type" value="Genomic_DNA"/>
</dbReference>
<accession>A0A0F9DRG9</accession>
<feature type="region of interest" description="Disordered" evidence="1">
    <location>
        <begin position="44"/>
        <end position="72"/>
    </location>
</feature>
<protein>
    <submittedName>
        <fullName evidence="2">Uncharacterized protein</fullName>
    </submittedName>
</protein>
<evidence type="ECO:0000313" key="2">
    <source>
        <dbReference type="EMBL" id="KKL64324.1"/>
    </source>
</evidence>
<dbReference type="AlphaFoldDB" id="A0A0F9DRG9"/>